<dbReference type="RefSeq" id="WP_165916317.1">
    <property type="nucleotide sequence ID" value="NZ_SLWV01000011.1"/>
</dbReference>
<dbReference type="GO" id="GO:0016810">
    <property type="term" value="F:hydrolase activity, acting on carbon-nitrogen (but not peptide) bonds"/>
    <property type="evidence" value="ECO:0007669"/>
    <property type="project" value="InterPro"/>
</dbReference>
<dbReference type="InterPro" id="IPR013108">
    <property type="entry name" value="Amidohydro_3"/>
</dbReference>
<protein>
    <recommendedName>
        <fullName evidence="1">Amidohydrolase 3 domain-containing protein</fullName>
    </recommendedName>
</protein>
<dbReference type="CDD" id="cd01300">
    <property type="entry name" value="YtcJ_like"/>
    <property type="match status" value="1"/>
</dbReference>
<dbReference type="InterPro" id="IPR033932">
    <property type="entry name" value="YtcJ-like"/>
</dbReference>
<dbReference type="PANTHER" id="PTHR22642:SF2">
    <property type="entry name" value="PROTEIN LONG AFTER FAR-RED 3"/>
    <property type="match status" value="1"/>
</dbReference>
<dbReference type="SUPFAM" id="SSF51338">
    <property type="entry name" value="Composite domain of metallo-dependent hydrolases"/>
    <property type="match status" value="1"/>
</dbReference>
<proteinExistence type="predicted"/>
<sequence>MGKLFDKLFMNGNFFTPYQEPKIDFVGVKGGKIVKYGGKDELKPYDDAAEIIDLKGKYVYPGFTDAHMHLMVYSQKNLYEVALNDITSKEAMMKKVKEFIHEKNIESGEWIIGSGWNQDKFDDTELPDRYLLDEISKEHPICFTRACYHICAVNSKALQLADIDENTVSKNGGRIDKDTKGFPTGILRENAMELVTKVIHGIKDKERMKELIIKGCEDLAKLGVTTVHTDDFPFVEDKEVLWEVLKELAIKDALPIRVVLQLRATEVEDIYRYKKMGMQSWERINNLVVGPIKIIADGSLGAMTAALDKPYEGDIENFGLMLMHEKELDQLIYESFKHNFDIGIHAIGDRTMRVILEIYEKYQHVYKKKGFRPSIIHCQIGSKEILDQFKKLSIIANIQPIFLNTDWKIAENRVGKERLTYSYCWRKYIDMGILCVGSSDAPIESFNPLYGIYTAVTRKDLDGFPEGGWMPEENLNIKEAIHMFTINGSYLSHEEDIKGSIEIGKYADFVVLSDDLCKINKAYIKDVTVEETIVGGEYIFKYA</sequence>
<name>A0A4R2KPS3_9FIRM</name>
<dbReference type="AlphaFoldDB" id="A0A4R2KPS3"/>
<keyword evidence="3" id="KW-1185">Reference proteome</keyword>
<evidence type="ECO:0000313" key="2">
    <source>
        <dbReference type="EMBL" id="TCO74762.1"/>
    </source>
</evidence>
<dbReference type="PANTHER" id="PTHR22642">
    <property type="entry name" value="IMIDAZOLONEPROPIONASE"/>
    <property type="match status" value="1"/>
</dbReference>
<dbReference type="Gene3D" id="3.20.20.140">
    <property type="entry name" value="Metal-dependent hydrolases"/>
    <property type="match status" value="1"/>
</dbReference>
<gene>
    <name evidence="2" type="ORF">EV214_11124</name>
</gene>
<dbReference type="InterPro" id="IPR011059">
    <property type="entry name" value="Metal-dep_hydrolase_composite"/>
</dbReference>
<dbReference type="Gene3D" id="2.30.40.10">
    <property type="entry name" value="Urease, subunit C, domain 1"/>
    <property type="match status" value="1"/>
</dbReference>
<organism evidence="2 3">
    <name type="scientific">Marinisporobacter balticus</name>
    <dbReference type="NCBI Taxonomy" id="2018667"/>
    <lineage>
        <taxon>Bacteria</taxon>
        <taxon>Bacillati</taxon>
        <taxon>Bacillota</taxon>
        <taxon>Clostridia</taxon>
        <taxon>Peptostreptococcales</taxon>
        <taxon>Thermotaleaceae</taxon>
        <taxon>Marinisporobacter</taxon>
    </lineage>
</organism>
<dbReference type="EMBL" id="SLWV01000011">
    <property type="protein sequence ID" value="TCO74762.1"/>
    <property type="molecule type" value="Genomic_DNA"/>
</dbReference>
<dbReference type="Proteomes" id="UP000294919">
    <property type="component" value="Unassembled WGS sequence"/>
</dbReference>
<comment type="caution">
    <text evidence="2">The sequence shown here is derived from an EMBL/GenBank/DDBJ whole genome shotgun (WGS) entry which is preliminary data.</text>
</comment>
<evidence type="ECO:0000259" key="1">
    <source>
        <dbReference type="Pfam" id="PF07969"/>
    </source>
</evidence>
<dbReference type="SUPFAM" id="SSF51556">
    <property type="entry name" value="Metallo-dependent hydrolases"/>
    <property type="match status" value="1"/>
</dbReference>
<dbReference type="InterPro" id="IPR032466">
    <property type="entry name" value="Metal_Hydrolase"/>
</dbReference>
<evidence type="ECO:0000313" key="3">
    <source>
        <dbReference type="Proteomes" id="UP000294919"/>
    </source>
</evidence>
<reference evidence="2 3" key="1">
    <citation type="submission" date="2019-03" db="EMBL/GenBank/DDBJ databases">
        <title>Genomic Encyclopedia of Type Strains, Phase IV (KMG-IV): sequencing the most valuable type-strain genomes for metagenomic binning, comparative biology and taxonomic classification.</title>
        <authorList>
            <person name="Goeker M."/>
        </authorList>
    </citation>
    <scope>NUCLEOTIDE SEQUENCE [LARGE SCALE GENOMIC DNA]</scope>
    <source>
        <strain evidence="2 3">DSM 102940</strain>
    </source>
</reference>
<dbReference type="Pfam" id="PF07969">
    <property type="entry name" value="Amidohydro_3"/>
    <property type="match status" value="1"/>
</dbReference>
<accession>A0A4R2KPS3</accession>
<dbReference type="Gene3D" id="3.10.310.70">
    <property type="match status" value="1"/>
</dbReference>
<feature type="domain" description="Amidohydrolase 3" evidence="1">
    <location>
        <begin position="50"/>
        <end position="539"/>
    </location>
</feature>